<feature type="domain" description="LysM" evidence="3">
    <location>
        <begin position="442"/>
        <end position="491"/>
    </location>
</feature>
<keyword evidence="2" id="KW-0472">Membrane</keyword>
<dbReference type="Pfam" id="PF17936">
    <property type="entry name" value="Big_6"/>
    <property type="match status" value="1"/>
</dbReference>
<dbReference type="InterPro" id="IPR041498">
    <property type="entry name" value="Big_6"/>
</dbReference>
<feature type="region of interest" description="Disordered" evidence="1">
    <location>
        <begin position="147"/>
        <end position="311"/>
    </location>
</feature>
<dbReference type="SMART" id="SM00257">
    <property type="entry name" value="LysM"/>
    <property type="match status" value="1"/>
</dbReference>
<dbReference type="CDD" id="cd00118">
    <property type="entry name" value="LysM"/>
    <property type="match status" value="1"/>
</dbReference>
<evidence type="ECO:0000256" key="2">
    <source>
        <dbReference type="SAM" id="Phobius"/>
    </source>
</evidence>
<dbReference type="Proteomes" id="UP000019666">
    <property type="component" value="Unassembled WGS sequence"/>
</dbReference>
<protein>
    <recommendedName>
        <fullName evidence="3">LysM domain-containing protein</fullName>
    </recommendedName>
</protein>
<feature type="region of interest" description="Disordered" evidence="1">
    <location>
        <begin position="41"/>
        <end position="66"/>
    </location>
</feature>
<dbReference type="PATRIC" id="fig|442562.3.peg.1290"/>
<dbReference type="PANTHER" id="PTHR34700">
    <property type="entry name" value="POTASSIUM BINDING PROTEIN KBP"/>
    <property type="match status" value="1"/>
</dbReference>
<comment type="caution">
    <text evidence="4">The sequence shown here is derived from an EMBL/GenBank/DDBJ whole genome shotgun (WGS) entry which is preliminary data.</text>
</comment>
<evidence type="ECO:0000313" key="5">
    <source>
        <dbReference type="Proteomes" id="UP000019666"/>
    </source>
</evidence>
<dbReference type="RefSeq" id="WP_156362759.1">
    <property type="nucleotide sequence ID" value="NZ_KK088562.1"/>
</dbReference>
<gene>
    <name evidence="4" type="ORF">Rumeso_01301</name>
</gene>
<name>A0A017HRF9_9RHOB</name>
<keyword evidence="2" id="KW-1133">Transmembrane helix</keyword>
<feature type="compositionally biased region" description="Low complexity" evidence="1">
    <location>
        <begin position="41"/>
        <end position="55"/>
    </location>
</feature>
<dbReference type="STRING" id="442562.Rumeso_01301"/>
<sequence length="497" mass="48991">MAIGSDLRVLLGALAGVGTGGVLLLSAVPLLAPVEPTRTATVARPAAEPASAPAPDTEIPESDLGPRFDTVRVAPDGSGVVAGQADPGASVAVLADEDVAAEVTADEDGRFVAFLDLSPSVEPRALTLRDEGGAVSEETVIVAPTGGQVADAGSAGGAEEVGLPSGASTAVGAAPPSGATAEVAPEEAGEVSGPPATVSPEPPRRDVAVAGDAGPPPPVDGGAIGSPVASAPHDASAPEVGLAEPAGNVAPPGEGSAPAAGSAGQGAPSGVLAATGPVAASPDQVPEHGPAPSVAGGPAEPPVPEGGKPGQAAVLLSDAEGVRVLQPALAPGADAETLATVALDAISYGGEGEVELAGRASGGGAVRLYLDNVMVADVPVGPDGQWAATLTGTEPGAYTLRVDQVDAGGQVLSRIETPFRREGQDDLDAVMAEAQRPGQTIAVRTVQPGNTLWAIARDRYGEPLMYVQVFEMNRDRIRNPDLIYPGQVFVLPAMDGR</sequence>
<feature type="compositionally biased region" description="Low complexity" evidence="1">
    <location>
        <begin position="250"/>
        <end position="270"/>
    </location>
</feature>
<dbReference type="EMBL" id="AOSK01000036">
    <property type="protein sequence ID" value="EYD77042.1"/>
    <property type="molecule type" value="Genomic_DNA"/>
</dbReference>
<evidence type="ECO:0000313" key="4">
    <source>
        <dbReference type="EMBL" id="EYD77042.1"/>
    </source>
</evidence>
<accession>A0A017HRF9</accession>
<dbReference type="PROSITE" id="PS51782">
    <property type="entry name" value="LYSM"/>
    <property type="match status" value="1"/>
</dbReference>
<dbReference type="AlphaFoldDB" id="A0A017HRF9"/>
<dbReference type="HOGENOM" id="CLU_025322_1_1_5"/>
<organism evidence="4 5">
    <name type="scientific">Rubellimicrobium mesophilum DSM 19309</name>
    <dbReference type="NCBI Taxonomy" id="442562"/>
    <lineage>
        <taxon>Bacteria</taxon>
        <taxon>Pseudomonadati</taxon>
        <taxon>Pseudomonadota</taxon>
        <taxon>Alphaproteobacteria</taxon>
        <taxon>Rhodobacterales</taxon>
        <taxon>Roseobacteraceae</taxon>
        <taxon>Rubellimicrobium</taxon>
    </lineage>
</organism>
<reference evidence="4 5" key="1">
    <citation type="submission" date="2013-02" db="EMBL/GenBank/DDBJ databases">
        <authorList>
            <person name="Fiebig A."/>
            <person name="Goeker M."/>
            <person name="Klenk H.-P.P."/>
        </authorList>
    </citation>
    <scope>NUCLEOTIDE SEQUENCE [LARGE SCALE GENOMIC DNA]</scope>
    <source>
        <strain evidence="4 5">DSM 19309</strain>
    </source>
</reference>
<dbReference type="InterPro" id="IPR018392">
    <property type="entry name" value="LysM"/>
</dbReference>
<dbReference type="OrthoDB" id="370541at2"/>
<dbReference type="PANTHER" id="PTHR34700:SF4">
    <property type="entry name" value="PHAGE-LIKE ELEMENT PBSX PROTEIN XKDP"/>
    <property type="match status" value="1"/>
</dbReference>
<keyword evidence="5" id="KW-1185">Reference proteome</keyword>
<dbReference type="InterPro" id="IPR036779">
    <property type="entry name" value="LysM_dom_sf"/>
</dbReference>
<proteinExistence type="predicted"/>
<dbReference type="Pfam" id="PF01476">
    <property type="entry name" value="LysM"/>
    <property type="match status" value="1"/>
</dbReference>
<evidence type="ECO:0000259" key="3">
    <source>
        <dbReference type="PROSITE" id="PS51782"/>
    </source>
</evidence>
<dbReference type="InterPro" id="IPR052196">
    <property type="entry name" value="Bact_Kbp"/>
</dbReference>
<keyword evidence="2" id="KW-0812">Transmembrane</keyword>
<dbReference type="Gene3D" id="3.10.350.10">
    <property type="entry name" value="LysM domain"/>
    <property type="match status" value="1"/>
</dbReference>
<evidence type="ECO:0000256" key="1">
    <source>
        <dbReference type="SAM" id="MobiDB-lite"/>
    </source>
</evidence>
<feature type="transmembrane region" description="Helical" evidence="2">
    <location>
        <begin position="7"/>
        <end position="32"/>
    </location>
</feature>